<dbReference type="KEGG" id="vg:26049157"/>
<dbReference type="EMBL" id="KT820662">
    <property type="protein sequence ID" value="ALH23196.1"/>
    <property type="molecule type" value="Genomic_DNA"/>
</dbReference>
<keyword evidence="3" id="KW-1185">Reference proteome</keyword>
<sequence length="126" mass="13943">MNAGDPNLSNNAYATTSKIFNNQVGGNIYIDLLYVNPPNQVSSTRRSSNAAAVRNSGIMPIQQQPGGNNIISENLALWSGNQRWVYDGGDYIRFKKLQAKNRNFNDVSWGGDRNNASQTARSRVIH</sequence>
<feature type="compositionally biased region" description="Polar residues" evidence="1">
    <location>
        <begin position="114"/>
        <end position="126"/>
    </location>
</feature>
<proteinExistence type="predicted"/>
<accession>A0A0N9R183</accession>
<reference evidence="2 3" key="1">
    <citation type="journal article" date="2015" name="Genome Announc.">
        <title>The 474-Kilobase-Pair Complete Genome Sequence of CeV-01B, a Virus Infecting Haptolina (Chrysochromulina) ericina (Prymnesiophyceae).</title>
        <authorList>
            <person name="Gallot-Lavallee L."/>
            <person name="Pagarete A."/>
            <person name="Legendre M."/>
            <person name="Santini S."/>
            <person name="Sandaa R.A."/>
            <person name="Himmelbauer H."/>
            <person name="Ogata H."/>
            <person name="Bratbak G."/>
            <person name="Claverie J.M."/>
        </authorList>
    </citation>
    <scope>NUCLEOTIDE SEQUENCE [LARGE SCALE GENOMIC DNA]</scope>
    <source>
        <strain evidence="2">CeV-01B</strain>
    </source>
</reference>
<dbReference type="Proteomes" id="UP000203826">
    <property type="component" value="Segment"/>
</dbReference>
<protein>
    <submittedName>
        <fullName evidence="2">Uncharacterized protein</fullName>
    </submittedName>
</protein>
<gene>
    <name evidence="2" type="ORF">ceV_290</name>
</gene>
<evidence type="ECO:0000313" key="2">
    <source>
        <dbReference type="EMBL" id="ALH23196.1"/>
    </source>
</evidence>
<feature type="region of interest" description="Disordered" evidence="1">
    <location>
        <begin position="105"/>
        <end position="126"/>
    </location>
</feature>
<name>A0A0N9R183_9VIRU</name>
<organism evidence="2 3">
    <name type="scientific">Chrysochromulina ericina virus CeV-01B</name>
    <dbReference type="NCBI Taxonomy" id="3070830"/>
    <lineage>
        <taxon>Viruses</taxon>
        <taxon>Varidnaviria</taxon>
        <taxon>Bamfordvirae</taxon>
        <taxon>Nucleocytoviricota</taxon>
        <taxon>Megaviricetes</taxon>
        <taxon>Imitervirales</taxon>
        <taxon>Mesomimiviridae</taxon>
        <taxon>Tethysvirus</taxon>
        <taxon>Tethysvirus raunefjordenense</taxon>
    </lineage>
</organism>
<evidence type="ECO:0000256" key="1">
    <source>
        <dbReference type="SAM" id="MobiDB-lite"/>
    </source>
</evidence>
<evidence type="ECO:0000313" key="3">
    <source>
        <dbReference type="Proteomes" id="UP000203826"/>
    </source>
</evidence>